<dbReference type="Gene3D" id="3.10.530.10">
    <property type="entry name" value="CPE0013-like"/>
    <property type="match status" value="1"/>
</dbReference>
<dbReference type="SUPFAM" id="SSF160148">
    <property type="entry name" value="CPE0013-like"/>
    <property type="match status" value="1"/>
</dbReference>
<dbReference type="InterPro" id="IPR012460">
    <property type="entry name" value="DUF1667"/>
</dbReference>
<dbReference type="EMBL" id="VUNS01000026">
    <property type="protein sequence ID" value="MST98951.1"/>
    <property type="molecule type" value="Genomic_DNA"/>
</dbReference>
<sequence length="120" mass="13336">MAKKLICISCPIGCRLTAVREEGSGEWSVSGNRCPRGRVYAQNELTDPRRVVTATVSGNSTLMPRIPVRTSEALPKRHIDALLNRLYRLKVEIPVKKGEVLIRNVENSGIDVIFSCDCLK</sequence>
<evidence type="ECO:0000313" key="2">
    <source>
        <dbReference type="Proteomes" id="UP000435649"/>
    </source>
</evidence>
<gene>
    <name evidence="1" type="ORF">FYJ85_18100</name>
</gene>
<dbReference type="RefSeq" id="WP_154420010.1">
    <property type="nucleotide sequence ID" value="NZ_CALXOB010000059.1"/>
</dbReference>
<proteinExistence type="predicted"/>
<dbReference type="AlphaFoldDB" id="A0A844G8U1"/>
<dbReference type="Pfam" id="PF07892">
    <property type="entry name" value="DUF1667"/>
    <property type="match status" value="1"/>
</dbReference>
<reference evidence="1 2" key="1">
    <citation type="submission" date="2019-08" db="EMBL/GenBank/DDBJ databases">
        <title>In-depth cultivation of the pig gut microbiome towards novel bacterial diversity and tailored functional studies.</title>
        <authorList>
            <person name="Wylensek D."/>
            <person name="Hitch T.C.A."/>
            <person name="Clavel T."/>
        </authorList>
    </citation>
    <scope>NUCLEOTIDE SEQUENCE [LARGE SCALE GENOMIC DNA]</scope>
    <source>
        <strain evidence="1 2">BBE-744-WT-12</strain>
    </source>
</reference>
<protein>
    <submittedName>
        <fullName evidence="1">DUF1667 domain-containing protein</fullName>
    </submittedName>
</protein>
<dbReference type="PANTHER" id="PTHR39450">
    <property type="entry name" value="MOLYBDOPTERIN OXIDOREDUCTASE, 4FE-4S CLUSTER-BINDING SUBUNIT"/>
    <property type="match status" value="1"/>
</dbReference>
<dbReference type="Proteomes" id="UP000435649">
    <property type="component" value="Unassembled WGS sequence"/>
</dbReference>
<keyword evidence="2" id="KW-1185">Reference proteome</keyword>
<name>A0A844G8U1_9BACT</name>
<comment type="caution">
    <text evidence="1">The sequence shown here is derived from an EMBL/GenBank/DDBJ whole genome shotgun (WGS) entry which is preliminary data.</text>
</comment>
<dbReference type="InterPro" id="IPR036593">
    <property type="entry name" value="CPE0013-like_sf"/>
</dbReference>
<organism evidence="1 2">
    <name type="scientific">Victivallis lenta</name>
    <dbReference type="NCBI Taxonomy" id="2606640"/>
    <lineage>
        <taxon>Bacteria</taxon>
        <taxon>Pseudomonadati</taxon>
        <taxon>Lentisphaerota</taxon>
        <taxon>Lentisphaeria</taxon>
        <taxon>Victivallales</taxon>
        <taxon>Victivallaceae</taxon>
        <taxon>Victivallis</taxon>
    </lineage>
</organism>
<evidence type="ECO:0000313" key="1">
    <source>
        <dbReference type="EMBL" id="MST98951.1"/>
    </source>
</evidence>
<accession>A0A844G8U1</accession>
<dbReference type="PANTHER" id="PTHR39450:SF1">
    <property type="entry name" value="DUF1667 DOMAIN-CONTAINING PROTEIN"/>
    <property type="match status" value="1"/>
</dbReference>